<reference evidence="1 2" key="1">
    <citation type="journal article" date="2019" name="Genome Biol. Evol.">
        <title>Whole-Genome Sequencing of the Giant Devil Catfish, Bagarius yarrelli.</title>
        <authorList>
            <person name="Jiang W."/>
            <person name="Lv Y."/>
            <person name="Cheng L."/>
            <person name="Yang K."/>
            <person name="Chao B."/>
            <person name="Wang X."/>
            <person name="Li Y."/>
            <person name="Pan X."/>
            <person name="You X."/>
            <person name="Zhang Y."/>
            <person name="Yang J."/>
            <person name="Li J."/>
            <person name="Zhang X."/>
            <person name="Liu S."/>
            <person name="Sun C."/>
            <person name="Yang J."/>
            <person name="Shi Q."/>
        </authorList>
    </citation>
    <scope>NUCLEOTIDE SEQUENCE [LARGE SCALE GENOMIC DNA]</scope>
    <source>
        <strain evidence="1">JWS20170419001</strain>
        <tissue evidence="1">Muscle</tissue>
    </source>
</reference>
<keyword evidence="2" id="KW-1185">Reference proteome</keyword>
<organism evidence="1 2">
    <name type="scientific">Bagarius yarrelli</name>
    <name type="common">Goonch</name>
    <name type="synonym">Bagrus yarrelli</name>
    <dbReference type="NCBI Taxonomy" id="175774"/>
    <lineage>
        <taxon>Eukaryota</taxon>
        <taxon>Metazoa</taxon>
        <taxon>Chordata</taxon>
        <taxon>Craniata</taxon>
        <taxon>Vertebrata</taxon>
        <taxon>Euteleostomi</taxon>
        <taxon>Actinopterygii</taxon>
        <taxon>Neopterygii</taxon>
        <taxon>Teleostei</taxon>
        <taxon>Ostariophysi</taxon>
        <taxon>Siluriformes</taxon>
        <taxon>Sisoridae</taxon>
        <taxon>Sisorinae</taxon>
        <taxon>Bagarius</taxon>
    </lineage>
</organism>
<evidence type="ECO:0000313" key="2">
    <source>
        <dbReference type="Proteomes" id="UP000319801"/>
    </source>
</evidence>
<name>A0A556VV76_BAGYA</name>
<gene>
    <name evidence="1" type="ORF">Baya_16245</name>
</gene>
<evidence type="ECO:0000313" key="1">
    <source>
        <dbReference type="EMBL" id="TTU60643.1"/>
    </source>
</evidence>
<accession>A0A556VV76</accession>
<comment type="caution">
    <text evidence="1">The sequence shown here is derived from an EMBL/GenBank/DDBJ whole genome shotgun (WGS) entry which is preliminary data.</text>
</comment>
<dbReference type="AlphaFoldDB" id="A0A556VV76"/>
<sequence>MSQKSEDKEEARLRGHLDPVRWRFGYEEGKWMCSRKFSASLSGTSVRVSAICSLSLSLELQEEFLGLSSLVSGTSEEFLCTSLSLELQEEFLPPHSLWNFRKSFSPQESFFSLSLPELQEEFLPHSPELQEEFLPSLSGTSVRVSASLSLELRKVFCLILELQEELLSLSPGKSFASLSLELRKSFCTLSGIQEEFSPLTSPELQEDSPLFQEEFLPHSPNSGSVWLLSELTLSELQESFPSLVLSLSNFRKIFWNSLSGTSGTSGRFLPFRPHSPELQKTFLPSLSPLSLELQEEFLPHSLWNGTFRRVSASLSPWELQDELSHSPELLWKEVSSASLSRNFRELQKSFCLTLWNFRKSSAHSLPELQEEFLASLSGTSGRVSASLSGTSGRVYASLL</sequence>
<dbReference type="Proteomes" id="UP000319801">
    <property type="component" value="Unassembled WGS sequence"/>
</dbReference>
<dbReference type="EMBL" id="VCAZ01000291">
    <property type="protein sequence ID" value="TTU60643.1"/>
    <property type="molecule type" value="Genomic_DNA"/>
</dbReference>
<protein>
    <submittedName>
        <fullName evidence="1">Uncharacterized protein</fullName>
    </submittedName>
</protein>
<proteinExistence type="predicted"/>